<reference evidence="2" key="1">
    <citation type="submission" date="2019-06" db="EMBL/GenBank/DDBJ databases">
        <title>Complete genome sequence of Stenotrophomonas phage Mendera.</title>
        <authorList>
            <person name="Garza K."/>
            <person name="Newkirk H."/>
            <person name="Moreland R."/>
            <person name="Liu M."/>
            <person name="Ramsey J."/>
            <person name="Gonzalez C.F."/>
            <person name="Leavitt J."/>
        </authorList>
    </citation>
    <scope>NUCLEOTIDE SEQUENCE [LARGE SCALE GENOMIC DNA]</scope>
</reference>
<gene>
    <name evidence="1" type="ORF">CPT_Mendera_006</name>
</gene>
<name>A0A5P8PIT0_9CAUD</name>
<sequence>MVATSTTTSVDSRLRGHSLLRALTESMSKHLDNRLQDGSVIELLPENLMEHAPHDALIADWEAMGQREKDAVIRLKELGRQLGGDQGEYSEGFLCITFKNKQAAQDYMDALDSDPDAWAYEAEAYYEDLVHGYMNDEAVPIENIVFDKLWEIEVCVELDPSIVMYPPVDVEVDEDFEYDDATGSIMEVRRRIKVNFRGKRKIKMQCRPGFKWDATKRTCIKITGAEKAVQRKANRQAQRTKKAKGGAFKVRVQRKTKKAMRFRKAQGLK</sequence>
<dbReference type="EMBL" id="MN098328">
    <property type="protein sequence ID" value="QFR56555.1"/>
    <property type="molecule type" value="Genomic_DNA"/>
</dbReference>
<evidence type="ECO:0000313" key="2">
    <source>
        <dbReference type="Proteomes" id="UP000326601"/>
    </source>
</evidence>
<accession>A0A5P8PIT0</accession>
<organism evidence="1 2">
    <name type="scientific">Stenotrophomonas phage Mendera</name>
    <dbReference type="NCBI Taxonomy" id="2650877"/>
    <lineage>
        <taxon>Viruses</taxon>
        <taxon>Duplodnaviria</taxon>
        <taxon>Heunggongvirae</taxon>
        <taxon>Uroviricota</taxon>
        <taxon>Caudoviricetes</taxon>
        <taxon>Menderavirus</taxon>
        <taxon>Menderavirus mendera</taxon>
    </lineage>
</organism>
<dbReference type="Proteomes" id="UP000326601">
    <property type="component" value="Segment"/>
</dbReference>
<protein>
    <submittedName>
        <fullName evidence="1">Uncharacterized protein</fullName>
    </submittedName>
</protein>
<evidence type="ECO:0000313" key="1">
    <source>
        <dbReference type="EMBL" id="QFR56555.1"/>
    </source>
</evidence>
<proteinExistence type="predicted"/>
<keyword evidence="2" id="KW-1185">Reference proteome</keyword>